<reference evidence="1" key="2">
    <citation type="journal article" date="2015" name="Fish Shellfish Immunol.">
        <title>Early steps in the European eel (Anguilla anguilla)-Vibrio vulnificus interaction in the gills: Role of the RtxA13 toxin.</title>
        <authorList>
            <person name="Callol A."/>
            <person name="Pajuelo D."/>
            <person name="Ebbesson L."/>
            <person name="Teles M."/>
            <person name="MacKenzie S."/>
            <person name="Amaro C."/>
        </authorList>
    </citation>
    <scope>NUCLEOTIDE SEQUENCE</scope>
</reference>
<reference evidence="1" key="1">
    <citation type="submission" date="2014-11" db="EMBL/GenBank/DDBJ databases">
        <authorList>
            <person name="Amaro Gonzalez C."/>
        </authorList>
    </citation>
    <scope>NUCLEOTIDE SEQUENCE</scope>
</reference>
<protein>
    <submittedName>
        <fullName evidence="1">Uncharacterized protein</fullName>
    </submittedName>
</protein>
<dbReference type="EMBL" id="GBXM01081979">
    <property type="protein sequence ID" value="JAH26598.1"/>
    <property type="molecule type" value="Transcribed_RNA"/>
</dbReference>
<sequence length="38" mass="4445">MSNSRELIEGNTQTEKASVNHVLRKWESYSEPVHINIF</sequence>
<name>A0A0E9RE29_ANGAN</name>
<accession>A0A0E9RE29</accession>
<evidence type="ECO:0000313" key="1">
    <source>
        <dbReference type="EMBL" id="JAH26598.1"/>
    </source>
</evidence>
<proteinExistence type="predicted"/>
<organism evidence="1">
    <name type="scientific">Anguilla anguilla</name>
    <name type="common">European freshwater eel</name>
    <name type="synonym">Muraena anguilla</name>
    <dbReference type="NCBI Taxonomy" id="7936"/>
    <lineage>
        <taxon>Eukaryota</taxon>
        <taxon>Metazoa</taxon>
        <taxon>Chordata</taxon>
        <taxon>Craniata</taxon>
        <taxon>Vertebrata</taxon>
        <taxon>Euteleostomi</taxon>
        <taxon>Actinopterygii</taxon>
        <taxon>Neopterygii</taxon>
        <taxon>Teleostei</taxon>
        <taxon>Anguilliformes</taxon>
        <taxon>Anguillidae</taxon>
        <taxon>Anguilla</taxon>
    </lineage>
</organism>
<dbReference type="AlphaFoldDB" id="A0A0E9RE29"/>